<gene>
    <name evidence="5" type="ORF">OD459_00235</name>
</gene>
<dbReference type="EMBL" id="CP107027">
    <property type="protein sequence ID" value="UYG95491.1"/>
    <property type="molecule type" value="Genomic_DNA"/>
</dbReference>
<dbReference type="InterPro" id="IPR017150">
    <property type="entry name" value="Pept_M20_glutamate_carboxypep"/>
</dbReference>
<dbReference type="CDD" id="cd03885">
    <property type="entry name" value="M20_CPDG2"/>
    <property type="match status" value="1"/>
</dbReference>
<dbReference type="PIRSF" id="PIRSF037238">
    <property type="entry name" value="Carboxypeptidase_G2"/>
    <property type="match status" value="1"/>
</dbReference>
<dbReference type="Proteomes" id="UP001163104">
    <property type="component" value="Chromosome"/>
</dbReference>
<keyword evidence="2" id="KW-0378">Hydrolase</keyword>
<organism evidence="5 6">
    <name type="scientific">Cytobacillus firmus</name>
    <name type="common">Bacillus firmus</name>
    <dbReference type="NCBI Taxonomy" id="1399"/>
    <lineage>
        <taxon>Bacteria</taxon>
        <taxon>Bacillati</taxon>
        <taxon>Bacillota</taxon>
        <taxon>Bacilli</taxon>
        <taxon>Bacillales</taxon>
        <taxon>Bacillaceae</taxon>
        <taxon>Cytobacillus</taxon>
    </lineage>
</organism>
<feature type="active site" evidence="3">
    <location>
        <position position="84"/>
    </location>
</feature>
<dbReference type="SUPFAM" id="SSF55031">
    <property type="entry name" value="Bacterial exopeptidase dimerisation domain"/>
    <property type="match status" value="1"/>
</dbReference>
<evidence type="ECO:0000256" key="2">
    <source>
        <dbReference type="ARBA" id="ARBA00022801"/>
    </source>
</evidence>
<evidence type="ECO:0000259" key="4">
    <source>
        <dbReference type="Pfam" id="PF07687"/>
    </source>
</evidence>
<dbReference type="GO" id="GO:0046872">
    <property type="term" value="F:metal ion binding"/>
    <property type="evidence" value="ECO:0007669"/>
    <property type="project" value="UniProtKB-KW"/>
</dbReference>
<dbReference type="AlphaFoldDB" id="A0AA46P930"/>
<feature type="active site" description="Proton acceptor" evidence="3">
    <location>
        <position position="145"/>
    </location>
</feature>
<evidence type="ECO:0000256" key="1">
    <source>
        <dbReference type="ARBA" id="ARBA00022723"/>
    </source>
</evidence>
<dbReference type="Pfam" id="PF07687">
    <property type="entry name" value="M20_dimer"/>
    <property type="match status" value="1"/>
</dbReference>
<dbReference type="InterPro" id="IPR011650">
    <property type="entry name" value="Peptidase_M20_dimer"/>
</dbReference>
<evidence type="ECO:0000313" key="5">
    <source>
        <dbReference type="EMBL" id="UYG95491.1"/>
    </source>
</evidence>
<dbReference type="Gene3D" id="3.30.70.360">
    <property type="match status" value="1"/>
</dbReference>
<dbReference type="PANTHER" id="PTHR43808:SF9">
    <property type="entry name" value="BLL0789 PROTEIN"/>
    <property type="match status" value="1"/>
</dbReference>
<dbReference type="Gene3D" id="3.40.630.10">
    <property type="entry name" value="Zn peptidases"/>
    <property type="match status" value="1"/>
</dbReference>
<dbReference type="RefSeq" id="WP_227887615.1">
    <property type="nucleotide sequence ID" value="NZ_CP107027.1"/>
</dbReference>
<dbReference type="InterPro" id="IPR036264">
    <property type="entry name" value="Bact_exopeptidase_dim_dom"/>
</dbReference>
<reference evidence="5" key="1">
    <citation type="submission" date="2022-10" db="EMBL/GenBank/DDBJ databases">
        <title>Mechanism of multi-heavy metal repair in Cytobacillus Firmus M7.</title>
        <authorList>
            <person name="Li X."/>
            <person name="Yu C."/>
        </authorList>
    </citation>
    <scope>NUCLEOTIDE SEQUENCE</scope>
    <source>
        <strain evidence="5">M7</strain>
    </source>
</reference>
<dbReference type="PANTHER" id="PTHR43808">
    <property type="entry name" value="ACETYLORNITHINE DEACETYLASE"/>
    <property type="match status" value="1"/>
</dbReference>
<dbReference type="GO" id="GO:0016787">
    <property type="term" value="F:hydrolase activity"/>
    <property type="evidence" value="ECO:0007669"/>
    <property type="project" value="UniProtKB-KW"/>
</dbReference>
<evidence type="ECO:0000256" key="3">
    <source>
        <dbReference type="PIRSR" id="PIRSR037238-1"/>
    </source>
</evidence>
<protein>
    <submittedName>
        <fullName evidence="5">M20 family metallopeptidase</fullName>
    </submittedName>
</protein>
<dbReference type="InterPro" id="IPR002933">
    <property type="entry name" value="Peptidase_M20"/>
</dbReference>
<dbReference type="Pfam" id="PF01546">
    <property type="entry name" value="Peptidase_M20"/>
    <property type="match status" value="1"/>
</dbReference>
<sequence length="384" mass="42182">MNQYEAYLEEKMPEMMNLLEELVNIDSGSYHKEGVDKVGTVLRKEFEDLDMDVLVHRESEYGNHLEIKAEKDSDPKIIIIAHMDTVFPEGEAEKRPFKMIGDKAYGPGVSDEKASHVSVLYALKLLKERGSDAYKNVHLIFNSDEEIGSRKSKAIIKEASIGKKFSLVVESGRPDDGIVTERKGIGRFIFDVKGKSAHAGVEPERGRSAIDELAHKVVKLHDLNDYERGLSVNVGLIDGGISSNTVAPDAEAQVDVRVKNMEQAKEITAKITEIAEEEEVQGTETSLSGKIGRPPMEKVAGTDKLIEEIKAAGEELGMSIREVSTGGGSDAAYTSTEGVPTVDGMGPLGEFSHSETDEYIDLKTFPKRTALLARTIERLSRMGK</sequence>
<feature type="domain" description="Peptidase M20 dimerisation" evidence="4">
    <location>
        <begin position="180"/>
        <end position="282"/>
    </location>
</feature>
<keyword evidence="1" id="KW-0479">Metal-binding</keyword>
<accession>A0AA46P930</accession>
<proteinExistence type="predicted"/>
<dbReference type="SUPFAM" id="SSF53187">
    <property type="entry name" value="Zn-dependent exopeptidases"/>
    <property type="match status" value="1"/>
</dbReference>
<name>A0AA46P930_CYTFI</name>
<evidence type="ECO:0000313" key="6">
    <source>
        <dbReference type="Proteomes" id="UP001163104"/>
    </source>
</evidence>
<dbReference type="InterPro" id="IPR050072">
    <property type="entry name" value="Peptidase_M20A"/>
</dbReference>